<evidence type="ECO:0000313" key="1">
    <source>
        <dbReference type="EMBL" id="ERN40690.1"/>
    </source>
</evidence>
<dbReference type="EMBL" id="ASSJ01000070">
    <property type="protein sequence ID" value="ERN40690.1"/>
    <property type="molecule type" value="Genomic_DNA"/>
</dbReference>
<name>U5DLV4_9CHRO</name>
<reference evidence="1 2" key="1">
    <citation type="submission" date="2013-05" db="EMBL/GenBank/DDBJ databases">
        <title>Draft genome sequence of Rubidibacter lacunae KORDI 51-2.</title>
        <authorList>
            <person name="Choi D.H."/>
            <person name="Noh J.H."/>
            <person name="Kwon K.-K."/>
            <person name="Lee J.-H."/>
            <person name="Ryu J.-Y."/>
        </authorList>
    </citation>
    <scope>NUCLEOTIDE SEQUENCE [LARGE SCALE GENOMIC DNA]</scope>
    <source>
        <strain evidence="1 2">KORDI 51-2</strain>
    </source>
</reference>
<dbReference type="Proteomes" id="UP000016960">
    <property type="component" value="Unassembled WGS sequence"/>
</dbReference>
<dbReference type="AlphaFoldDB" id="U5DLV4"/>
<keyword evidence="2" id="KW-1185">Reference proteome</keyword>
<evidence type="ECO:0000313" key="2">
    <source>
        <dbReference type="Proteomes" id="UP000016960"/>
    </source>
</evidence>
<gene>
    <name evidence="1" type="ORF">KR51_00026750</name>
</gene>
<dbReference type="InParanoid" id="U5DLV4"/>
<organism evidence="1 2">
    <name type="scientific">Rubidibacter lacunae KORDI 51-2</name>
    <dbReference type="NCBI Taxonomy" id="582515"/>
    <lineage>
        <taxon>Bacteria</taxon>
        <taxon>Bacillati</taxon>
        <taxon>Cyanobacteriota</taxon>
        <taxon>Cyanophyceae</taxon>
        <taxon>Oscillatoriophycideae</taxon>
        <taxon>Chroococcales</taxon>
        <taxon>Aphanothecaceae</taxon>
        <taxon>Rubidibacter</taxon>
    </lineage>
</organism>
<sequence>MAQDDLRRFPRILSQTVSWQSLLRMLGGVCRDGSSIRAGERRQLPPTAGGPCRLLPLPYREGELFKDLYRKSRSDRRASVPRCDEM</sequence>
<protein>
    <submittedName>
        <fullName evidence="1">Uncharacterized protein</fullName>
    </submittedName>
</protein>
<comment type="caution">
    <text evidence="1">The sequence shown here is derived from an EMBL/GenBank/DDBJ whole genome shotgun (WGS) entry which is preliminary data.</text>
</comment>
<proteinExistence type="predicted"/>
<dbReference type="STRING" id="582515.KR51_00026750"/>
<accession>U5DLV4</accession>